<evidence type="ECO:0000259" key="5">
    <source>
        <dbReference type="Pfam" id="PF08577"/>
    </source>
</evidence>
<evidence type="ECO:0000313" key="6">
    <source>
        <dbReference type="EMBL" id="KAL3317176.1"/>
    </source>
</evidence>
<sequence>MSMISAVELSLLEYLCAKHLPSMNKRSSIISLLLHTEFLARGARLARNEDNKLVLSESSVIPDDVLGSDVIRLSYILHRLQPTISTSSSVNDEQTLTVSITEADDNIFVNLTDGATDKFSHVELSGLEHVNIPTPGIDTSVHTVYPKLDELVRILDKDLLGQVLRPPRGPPSRVTACDVRPAAPAPTLPQSILPADYGRADLDPFAQLRPPTGGMIFEPRRPFYPGPGLGGPDVLPPGSVPPGARFDPFGPGLLPPRRPGRDHFRPDFDDMFS</sequence>
<feature type="compositionally biased region" description="Low complexity" evidence="4">
    <location>
        <begin position="241"/>
        <end position="252"/>
    </location>
</feature>
<dbReference type="AlphaFoldDB" id="A0ABD2QCA4"/>
<evidence type="ECO:0000256" key="2">
    <source>
        <dbReference type="ARBA" id="ARBA00006405"/>
    </source>
</evidence>
<feature type="compositionally biased region" description="Basic and acidic residues" evidence="4">
    <location>
        <begin position="259"/>
        <end position="273"/>
    </location>
</feature>
<dbReference type="InterPro" id="IPR045128">
    <property type="entry name" value="PI31-like"/>
</dbReference>
<proteinExistence type="inferred from homology"/>
<feature type="region of interest" description="Disordered" evidence="4">
    <location>
        <begin position="227"/>
        <end position="273"/>
    </location>
</feature>
<dbReference type="PANTHER" id="PTHR13266:SF1">
    <property type="entry name" value="PROTEASOME INHIBITOR PI31 SUBUNIT"/>
    <property type="match status" value="1"/>
</dbReference>
<dbReference type="Proteomes" id="UP001626550">
    <property type="component" value="Unassembled WGS sequence"/>
</dbReference>
<dbReference type="PANTHER" id="PTHR13266">
    <property type="entry name" value="PROTEASOME INHIBITOR"/>
    <property type="match status" value="1"/>
</dbReference>
<dbReference type="Pfam" id="PF08577">
    <property type="entry name" value="PI31_Prot_C"/>
    <property type="match status" value="1"/>
</dbReference>
<evidence type="ECO:0000256" key="3">
    <source>
        <dbReference type="ARBA" id="ARBA00022490"/>
    </source>
</evidence>
<dbReference type="Gene3D" id="3.40.1000.30">
    <property type="match status" value="1"/>
</dbReference>
<dbReference type="InterPro" id="IPR013886">
    <property type="entry name" value="PI31_Prot_C"/>
</dbReference>
<accession>A0ABD2QCA4</accession>
<evidence type="ECO:0000313" key="7">
    <source>
        <dbReference type="Proteomes" id="UP001626550"/>
    </source>
</evidence>
<protein>
    <submittedName>
        <fullName evidence="6">Proteasome inhibitor PI31 subunit</fullName>
    </submittedName>
</protein>
<comment type="subcellular location">
    <subcellularLocation>
        <location evidence="1">Cytoplasm</location>
    </subcellularLocation>
</comment>
<comment type="similarity">
    <text evidence="2">Belongs to the proteasome inhibitor PI31 family.</text>
</comment>
<evidence type="ECO:0000256" key="4">
    <source>
        <dbReference type="SAM" id="MobiDB-lite"/>
    </source>
</evidence>
<evidence type="ECO:0000256" key="1">
    <source>
        <dbReference type="ARBA" id="ARBA00004496"/>
    </source>
</evidence>
<organism evidence="6 7">
    <name type="scientific">Cichlidogyrus casuarinus</name>
    <dbReference type="NCBI Taxonomy" id="1844966"/>
    <lineage>
        <taxon>Eukaryota</taxon>
        <taxon>Metazoa</taxon>
        <taxon>Spiralia</taxon>
        <taxon>Lophotrochozoa</taxon>
        <taxon>Platyhelminthes</taxon>
        <taxon>Monogenea</taxon>
        <taxon>Monopisthocotylea</taxon>
        <taxon>Dactylogyridea</taxon>
        <taxon>Ancyrocephalidae</taxon>
        <taxon>Cichlidogyrus</taxon>
    </lineage>
</organism>
<reference evidence="6 7" key="1">
    <citation type="submission" date="2024-11" db="EMBL/GenBank/DDBJ databases">
        <title>Adaptive evolution of stress response genes in parasites aligns with host niche diversity.</title>
        <authorList>
            <person name="Hahn C."/>
            <person name="Resl P."/>
        </authorList>
    </citation>
    <scope>NUCLEOTIDE SEQUENCE [LARGE SCALE GENOMIC DNA]</scope>
    <source>
        <strain evidence="6">EGGRZ-B1_66</strain>
        <tissue evidence="6">Body</tissue>
    </source>
</reference>
<name>A0ABD2QCA4_9PLAT</name>
<gene>
    <name evidence="6" type="primary">PSMF1</name>
    <name evidence="6" type="ORF">Ciccas_004169</name>
</gene>
<keyword evidence="3" id="KW-0963">Cytoplasm</keyword>
<dbReference type="GO" id="GO:0005737">
    <property type="term" value="C:cytoplasm"/>
    <property type="evidence" value="ECO:0007669"/>
    <property type="project" value="UniProtKB-SubCell"/>
</dbReference>
<comment type="caution">
    <text evidence="6">The sequence shown here is derived from an EMBL/GenBank/DDBJ whole genome shotgun (WGS) entry which is preliminary data.</text>
</comment>
<dbReference type="EMBL" id="JBJKFK010000418">
    <property type="protein sequence ID" value="KAL3317176.1"/>
    <property type="molecule type" value="Genomic_DNA"/>
</dbReference>
<keyword evidence="7" id="KW-1185">Reference proteome</keyword>
<feature type="domain" description="PI31 proteasome regulator C-terminal" evidence="5">
    <location>
        <begin position="197"/>
        <end position="251"/>
    </location>
</feature>